<evidence type="ECO:0000313" key="3">
    <source>
        <dbReference type="EMBL" id="NVN48187.1"/>
    </source>
</evidence>
<evidence type="ECO:0000313" key="4">
    <source>
        <dbReference type="Proteomes" id="UP001516351"/>
    </source>
</evidence>
<dbReference type="InterPro" id="IPR002586">
    <property type="entry name" value="CobQ/CobB/MinD/ParA_Nub-bd_dom"/>
</dbReference>
<dbReference type="RefSeq" id="WP_267311337.1">
    <property type="nucleotide sequence ID" value="NZ_JABXXV010000011.1"/>
</dbReference>
<sequence>MTDTHETEAPSNSVQSQTAKKSAAGSTKTEKPRPSNAAHFVLQGKGGVGKTLVSSLLAQYLKTTGAIVRCLDTDPVNSSLEAIEGLKAEIVPLYKEGESSTDHRALDKMLSDIAEQPATYVIDNGAASFKPMVQHLIGDDSLTMLAETGCAPTLHLVIATGPELEMTLSGCATILDALPGIDNVTAVLWINERQGSFEESTGTRFEDCGFYKEYKSEISGIVEISELSPASKTVFSTMLAKKITFEEAVNDQEFYAMERSRLMKIKEAIFGAIRTGMEGIG</sequence>
<dbReference type="Pfam" id="PF01656">
    <property type="entry name" value="CbiA"/>
    <property type="match status" value="1"/>
</dbReference>
<feature type="compositionally biased region" description="Polar residues" evidence="1">
    <location>
        <begin position="9"/>
        <end position="27"/>
    </location>
</feature>
<organism evidence="3 4">
    <name type="scientific">Asaia spathodeae</name>
    <dbReference type="NCBI Taxonomy" id="657016"/>
    <lineage>
        <taxon>Bacteria</taxon>
        <taxon>Pseudomonadati</taxon>
        <taxon>Pseudomonadota</taxon>
        <taxon>Alphaproteobacteria</taxon>
        <taxon>Acetobacterales</taxon>
        <taxon>Acetobacteraceae</taxon>
        <taxon>Asaia</taxon>
    </lineage>
</organism>
<name>A0ABX2P8B4_9PROT</name>
<comment type="caution">
    <text evidence="3">The sequence shown here is derived from an EMBL/GenBank/DDBJ whole genome shotgun (WGS) entry which is preliminary data.</text>
</comment>
<dbReference type="EMBL" id="JABXXV010000011">
    <property type="protein sequence ID" value="NVN48187.1"/>
    <property type="molecule type" value="Genomic_DNA"/>
</dbReference>
<dbReference type="Proteomes" id="UP001516351">
    <property type="component" value="Unassembled WGS sequence"/>
</dbReference>
<dbReference type="SUPFAM" id="SSF52540">
    <property type="entry name" value="P-loop containing nucleoside triphosphate hydrolases"/>
    <property type="match status" value="1"/>
</dbReference>
<gene>
    <name evidence="3" type="ORF">HW542_15410</name>
</gene>
<reference evidence="3 4" key="1">
    <citation type="submission" date="2020-06" db="EMBL/GenBank/DDBJ databases">
        <title>Synonyms of Asaia species.</title>
        <authorList>
            <person name="Sombolestani A."/>
        </authorList>
    </citation>
    <scope>NUCLEOTIDE SEQUENCE [LARGE SCALE GENOMIC DNA]</scope>
    <source>
        <strain evidence="3 4">LMG 27047</strain>
    </source>
</reference>
<evidence type="ECO:0000259" key="2">
    <source>
        <dbReference type="Pfam" id="PF01656"/>
    </source>
</evidence>
<feature type="domain" description="CobQ/CobB/MinD/ParA nucleotide binding" evidence="2">
    <location>
        <begin position="41"/>
        <end position="119"/>
    </location>
</feature>
<feature type="region of interest" description="Disordered" evidence="1">
    <location>
        <begin position="1"/>
        <end position="36"/>
    </location>
</feature>
<dbReference type="Gene3D" id="3.40.50.300">
    <property type="entry name" value="P-loop containing nucleotide triphosphate hydrolases"/>
    <property type="match status" value="1"/>
</dbReference>
<dbReference type="InterPro" id="IPR027417">
    <property type="entry name" value="P-loop_NTPase"/>
</dbReference>
<protein>
    <recommendedName>
        <fullName evidence="2">CobQ/CobB/MinD/ParA nucleotide binding domain-containing protein</fullName>
    </recommendedName>
</protein>
<keyword evidence="4" id="KW-1185">Reference proteome</keyword>
<evidence type="ECO:0000256" key="1">
    <source>
        <dbReference type="SAM" id="MobiDB-lite"/>
    </source>
</evidence>
<proteinExistence type="predicted"/>
<accession>A0ABX2P8B4</accession>